<keyword evidence="1" id="KW-0812">Transmembrane</keyword>
<evidence type="ECO:0000313" key="2">
    <source>
        <dbReference type="EMBL" id="VDI60133.1"/>
    </source>
</evidence>
<sequence>MMFDIFSFNFSESFVENVHLSCILLFLVLGMLILILFLSTFLKYDHTNSHSLFLALFIGFIQQSFVSMNWLKSTYHLDKITEFVFDWYTFPVACFILTFGVVCMTEISKEEFRTKIYQNGVFISTVLLLVFGIGVYGFNNQDANYSQVKFNKPELGNMITIVSYALEYMLVYAPLTVILLWNMKGCVLIKDQKGVHHEQCMTCDNNIMVQRYVLIFMMFVIWIVRPCFWIIDFHFSLITQDFIPSMTVCMVYIYLLWDFGIYQLRDFLCRMS</sequence>
<dbReference type="OrthoDB" id="10470879at2759"/>
<feature type="transmembrane region" description="Helical" evidence="1">
    <location>
        <begin position="158"/>
        <end position="181"/>
    </location>
</feature>
<accession>A0A8B6G7W9</accession>
<feature type="transmembrane region" description="Helical" evidence="1">
    <location>
        <begin position="212"/>
        <end position="231"/>
    </location>
</feature>
<dbReference type="EMBL" id="UYJE01008004">
    <property type="protein sequence ID" value="VDI60133.1"/>
    <property type="molecule type" value="Genomic_DNA"/>
</dbReference>
<keyword evidence="1" id="KW-1133">Transmembrane helix</keyword>
<dbReference type="AlphaFoldDB" id="A0A8B6G7W9"/>
<evidence type="ECO:0000313" key="3">
    <source>
        <dbReference type="Proteomes" id="UP000596742"/>
    </source>
</evidence>
<keyword evidence="1" id="KW-0472">Membrane</keyword>
<feature type="transmembrane region" description="Helical" evidence="1">
    <location>
        <begin position="116"/>
        <end position="138"/>
    </location>
</feature>
<keyword evidence="3" id="KW-1185">Reference proteome</keyword>
<feature type="transmembrane region" description="Helical" evidence="1">
    <location>
        <begin position="51"/>
        <end position="71"/>
    </location>
</feature>
<comment type="caution">
    <text evidence="2">The sequence shown here is derived from an EMBL/GenBank/DDBJ whole genome shotgun (WGS) entry which is preliminary data.</text>
</comment>
<evidence type="ECO:0000256" key="1">
    <source>
        <dbReference type="SAM" id="Phobius"/>
    </source>
</evidence>
<organism evidence="2 3">
    <name type="scientific">Mytilus galloprovincialis</name>
    <name type="common">Mediterranean mussel</name>
    <dbReference type="NCBI Taxonomy" id="29158"/>
    <lineage>
        <taxon>Eukaryota</taxon>
        <taxon>Metazoa</taxon>
        <taxon>Spiralia</taxon>
        <taxon>Lophotrochozoa</taxon>
        <taxon>Mollusca</taxon>
        <taxon>Bivalvia</taxon>
        <taxon>Autobranchia</taxon>
        <taxon>Pteriomorphia</taxon>
        <taxon>Mytilida</taxon>
        <taxon>Mytiloidea</taxon>
        <taxon>Mytilidae</taxon>
        <taxon>Mytilinae</taxon>
        <taxon>Mytilus</taxon>
    </lineage>
</organism>
<proteinExistence type="predicted"/>
<reference evidence="2" key="1">
    <citation type="submission" date="2018-11" db="EMBL/GenBank/DDBJ databases">
        <authorList>
            <person name="Alioto T."/>
            <person name="Alioto T."/>
        </authorList>
    </citation>
    <scope>NUCLEOTIDE SEQUENCE</scope>
</reference>
<protein>
    <submittedName>
        <fullName evidence="2">Uncharacterized protein</fullName>
    </submittedName>
</protein>
<gene>
    <name evidence="2" type="ORF">MGAL_10B067426</name>
</gene>
<name>A0A8B6G7W9_MYTGA</name>
<dbReference type="Proteomes" id="UP000596742">
    <property type="component" value="Unassembled WGS sequence"/>
</dbReference>
<feature type="transmembrane region" description="Helical" evidence="1">
    <location>
        <begin position="83"/>
        <end position="104"/>
    </location>
</feature>
<feature type="transmembrane region" description="Helical" evidence="1">
    <location>
        <begin position="243"/>
        <end position="262"/>
    </location>
</feature>
<feature type="transmembrane region" description="Helical" evidence="1">
    <location>
        <begin position="18"/>
        <end position="39"/>
    </location>
</feature>